<feature type="coiled-coil region" evidence="1">
    <location>
        <begin position="662"/>
        <end position="732"/>
    </location>
</feature>
<dbReference type="Proteomes" id="UP001231518">
    <property type="component" value="Chromosome 7"/>
</dbReference>
<dbReference type="EMBL" id="JARGEI010000010">
    <property type="protein sequence ID" value="KAJ8724932.1"/>
    <property type="molecule type" value="Genomic_DNA"/>
</dbReference>
<keyword evidence="4" id="KW-1185">Reference proteome</keyword>
<evidence type="ECO:0000313" key="3">
    <source>
        <dbReference type="EMBL" id="KAJ8724932.1"/>
    </source>
</evidence>
<reference evidence="3" key="1">
    <citation type="submission" date="2023-03" db="EMBL/GenBank/DDBJ databases">
        <title>Chromosome-level genomes of two armyworms, Mythimna separata and Mythimna loreyi, provide insights into the biosynthesis and reception of sex pheromones.</title>
        <authorList>
            <person name="Zhao H."/>
        </authorList>
    </citation>
    <scope>NUCLEOTIDE SEQUENCE</scope>
    <source>
        <strain evidence="3">BeijingLab</strain>
        <tissue evidence="3">Pupa</tissue>
    </source>
</reference>
<dbReference type="AlphaFoldDB" id="A0AAD8DUT0"/>
<protein>
    <submittedName>
        <fullName evidence="3">Uncharacterized protein</fullName>
    </submittedName>
</protein>
<evidence type="ECO:0000256" key="2">
    <source>
        <dbReference type="SAM" id="MobiDB-lite"/>
    </source>
</evidence>
<name>A0AAD8DUT0_MYTSE</name>
<feature type="region of interest" description="Disordered" evidence="2">
    <location>
        <begin position="101"/>
        <end position="126"/>
    </location>
</feature>
<organism evidence="3 4">
    <name type="scientific">Mythimna separata</name>
    <name type="common">Oriental armyworm</name>
    <name type="synonym">Pseudaletia separata</name>
    <dbReference type="NCBI Taxonomy" id="271217"/>
    <lineage>
        <taxon>Eukaryota</taxon>
        <taxon>Metazoa</taxon>
        <taxon>Ecdysozoa</taxon>
        <taxon>Arthropoda</taxon>
        <taxon>Hexapoda</taxon>
        <taxon>Insecta</taxon>
        <taxon>Pterygota</taxon>
        <taxon>Neoptera</taxon>
        <taxon>Endopterygota</taxon>
        <taxon>Lepidoptera</taxon>
        <taxon>Glossata</taxon>
        <taxon>Ditrysia</taxon>
        <taxon>Noctuoidea</taxon>
        <taxon>Noctuidae</taxon>
        <taxon>Noctuinae</taxon>
        <taxon>Hadenini</taxon>
        <taxon>Mythimna</taxon>
    </lineage>
</organism>
<keyword evidence="1" id="KW-0175">Coiled coil</keyword>
<feature type="compositionally biased region" description="Polar residues" evidence="2">
    <location>
        <begin position="865"/>
        <end position="875"/>
    </location>
</feature>
<feature type="coiled-coil region" evidence="1">
    <location>
        <begin position="827"/>
        <end position="854"/>
    </location>
</feature>
<evidence type="ECO:0000313" key="4">
    <source>
        <dbReference type="Proteomes" id="UP001231518"/>
    </source>
</evidence>
<evidence type="ECO:0000256" key="1">
    <source>
        <dbReference type="SAM" id="Coils"/>
    </source>
</evidence>
<feature type="coiled-coil region" evidence="1">
    <location>
        <begin position="608"/>
        <end position="635"/>
    </location>
</feature>
<proteinExistence type="predicted"/>
<accession>A0AAD8DUT0</accession>
<feature type="region of interest" description="Disordered" evidence="2">
    <location>
        <begin position="854"/>
        <end position="875"/>
    </location>
</feature>
<feature type="coiled-coil region" evidence="1">
    <location>
        <begin position="356"/>
        <end position="581"/>
    </location>
</feature>
<comment type="caution">
    <text evidence="3">The sequence shown here is derived from an EMBL/GenBank/DDBJ whole genome shotgun (WGS) entry which is preliminary data.</text>
</comment>
<sequence>MCQTDSDKIYKYTVCYHKKLQKYKKYCKLLKSSHLLANGVLDFMTMPAPHVRQEKQQDNVSLLSEVLSTTDELPRKNNEHATKKRPMRLISKRAQSASPVVPRERVSIQSLGGKKPTERRCSSLSPSSALLKKSRDNFAASCISAPDGMFQPFTISPENDPEKDLVMPQCVLAKVNRILSTKKREFIKLRKALISQQNLLLENFAQLKELEARAGNTNVDDSVGEVRVLSLTGWPAHDLLMLVRDDLDLPVNSEISGLLGPHALQQITSQLNPIPEEMLAVCAELMARRIELLNLMRGKHRNDRSTYLTNLEWKTKNTEFDQETEKLHRMVAGTAENLKAKINYSLELAKIPWVDRETLTKKIERLQKEILIIQHKNEEISKKDSEVVKEAQSQSLESLPNYQALVEELAKERAARETLKEVVSAAESMLRVARARIATLERQLKETRTELETARKKHKDLEQLYRHRENSYDARSKKLIEVSKTGEMTIDALSRQRDALELRVKELREQAEQAEKAAILKAAEQRARTESLQAKVAEQLSAQEKAKAATEGRVMELEAKVKELEEQLQALRERSVRLVDAERRRCLEYVPSKENEPSDRETEIWKELQVTRVALARVEEELRQSRADKDSFLNSLSRIAQEGADNVQEKIATELLDREQKITKLQHIIEEQRENEKSMEQSMTQYENQLAALRLEVKRLRNYEGYSKEVPYQDLHTELLELHMQVETLSRERTALVTAAASRALMLERHERSADLFSRMVRARRDLAALLDARSEPPPLDDNAQAEASRSLSSMCASAADTWTALRAERARVLRLESAVLAQSLQLEREGRVRTQLERRRAILEREVMRTHQDGASHPAVVNPIRNSNCGHSWT</sequence>
<gene>
    <name evidence="3" type="ORF">PYW07_015890</name>
</gene>